<dbReference type="Pfam" id="PF00528">
    <property type="entry name" value="BPD_transp_1"/>
    <property type="match status" value="1"/>
</dbReference>
<evidence type="ECO:0000256" key="4">
    <source>
        <dbReference type="ARBA" id="ARBA00022692"/>
    </source>
</evidence>
<keyword evidence="3" id="KW-1003">Cell membrane</keyword>
<dbReference type="BioCyc" id="HAUR316274:GHYA-4078-MONOMER"/>
<dbReference type="AlphaFoldDB" id="A9AVR7"/>
<dbReference type="InterPro" id="IPR035906">
    <property type="entry name" value="MetI-like_sf"/>
</dbReference>
<dbReference type="KEGG" id="hau:Haur_4035"/>
<dbReference type="HOGENOM" id="CLU_016047_1_2_0"/>
<dbReference type="EMBL" id="CP000875">
    <property type="protein sequence ID" value="ABX06667.1"/>
    <property type="molecule type" value="Genomic_DNA"/>
</dbReference>
<evidence type="ECO:0000313" key="9">
    <source>
        <dbReference type="EMBL" id="ABX06667.1"/>
    </source>
</evidence>
<evidence type="ECO:0000256" key="3">
    <source>
        <dbReference type="ARBA" id="ARBA00022475"/>
    </source>
</evidence>
<dbReference type="SUPFAM" id="SSF161098">
    <property type="entry name" value="MetI-like"/>
    <property type="match status" value="1"/>
</dbReference>
<evidence type="ECO:0000256" key="5">
    <source>
        <dbReference type="ARBA" id="ARBA00022989"/>
    </source>
</evidence>
<dbReference type="FunCoup" id="A9AVR7">
    <property type="interactions" value="85"/>
</dbReference>
<name>A9AVR7_HERA2</name>
<keyword evidence="4 7" id="KW-0812">Transmembrane</keyword>
<dbReference type="Gene3D" id="1.10.3720.10">
    <property type="entry name" value="MetI-like"/>
    <property type="match status" value="1"/>
</dbReference>
<comment type="subcellular location">
    <subcellularLocation>
        <location evidence="1 7">Cell membrane</location>
        <topology evidence="1 7">Multi-pass membrane protein</topology>
    </subcellularLocation>
</comment>
<evidence type="ECO:0000256" key="6">
    <source>
        <dbReference type="ARBA" id="ARBA00023136"/>
    </source>
</evidence>
<feature type="transmembrane region" description="Helical" evidence="7">
    <location>
        <begin position="128"/>
        <end position="149"/>
    </location>
</feature>
<dbReference type="Proteomes" id="UP000000787">
    <property type="component" value="Chromosome"/>
</dbReference>
<evidence type="ECO:0000256" key="1">
    <source>
        <dbReference type="ARBA" id="ARBA00004651"/>
    </source>
</evidence>
<proteinExistence type="inferred from homology"/>
<dbReference type="InterPro" id="IPR000515">
    <property type="entry name" value="MetI-like"/>
</dbReference>
<keyword evidence="10" id="KW-1185">Reference proteome</keyword>
<feature type="transmembrane region" description="Helical" evidence="7">
    <location>
        <begin position="262"/>
        <end position="283"/>
    </location>
</feature>
<dbReference type="PANTHER" id="PTHR43744:SF8">
    <property type="entry name" value="SN-GLYCEROL-3-PHOSPHATE TRANSPORT SYSTEM PERMEASE PROTEIN UGPE"/>
    <property type="match status" value="1"/>
</dbReference>
<feature type="transmembrane region" description="Helical" evidence="7">
    <location>
        <begin position="31"/>
        <end position="53"/>
    </location>
</feature>
<evidence type="ECO:0000259" key="8">
    <source>
        <dbReference type="PROSITE" id="PS50928"/>
    </source>
</evidence>
<accession>A9AVR7</accession>
<organism evidence="9 10">
    <name type="scientific">Herpetosiphon aurantiacus (strain ATCC 23779 / DSM 785 / 114-95)</name>
    <dbReference type="NCBI Taxonomy" id="316274"/>
    <lineage>
        <taxon>Bacteria</taxon>
        <taxon>Bacillati</taxon>
        <taxon>Chloroflexota</taxon>
        <taxon>Chloroflexia</taxon>
        <taxon>Herpetosiphonales</taxon>
        <taxon>Herpetosiphonaceae</taxon>
        <taxon>Herpetosiphon</taxon>
    </lineage>
</organism>
<keyword evidence="2 7" id="KW-0813">Transport</keyword>
<dbReference type="InParanoid" id="A9AVR7"/>
<gene>
    <name evidence="9" type="ordered locus">Haur_4035</name>
</gene>
<dbReference type="STRING" id="316274.Haur_4035"/>
<feature type="transmembrane region" description="Helical" evidence="7">
    <location>
        <begin position="161"/>
        <end position="184"/>
    </location>
</feature>
<dbReference type="CDD" id="cd06261">
    <property type="entry name" value="TM_PBP2"/>
    <property type="match status" value="1"/>
</dbReference>
<feature type="transmembrane region" description="Helical" evidence="7">
    <location>
        <begin position="205"/>
        <end position="229"/>
    </location>
</feature>
<evidence type="ECO:0000256" key="7">
    <source>
        <dbReference type="RuleBase" id="RU363032"/>
    </source>
</evidence>
<keyword evidence="5 7" id="KW-1133">Transmembrane helix</keyword>
<dbReference type="PANTHER" id="PTHR43744">
    <property type="entry name" value="ABC TRANSPORTER PERMEASE PROTEIN MG189-RELATED-RELATED"/>
    <property type="match status" value="1"/>
</dbReference>
<evidence type="ECO:0000313" key="10">
    <source>
        <dbReference type="Proteomes" id="UP000000787"/>
    </source>
</evidence>
<dbReference type="eggNOG" id="COG0395">
    <property type="taxonomic scope" value="Bacteria"/>
</dbReference>
<dbReference type="GO" id="GO:0055085">
    <property type="term" value="P:transmembrane transport"/>
    <property type="evidence" value="ECO:0007669"/>
    <property type="project" value="InterPro"/>
</dbReference>
<comment type="similarity">
    <text evidence="7">Belongs to the binding-protein-dependent transport system permease family.</text>
</comment>
<feature type="transmembrane region" description="Helical" evidence="7">
    <location>
        <begin position="97"/>
        <end position="116"/>
    </location>
</feature>
<dbReference type="PROSITE" id="PS50928">
    <property type="entry name" value="ABC_TM1"/>
    <property type="match status" value="1"/>
</dbReference>
<reference evidence="9 10" key="1">
    <citation type="journal article" date="2011" name="Stand. Genomic Sci.">
        <title>Complete genome sequence of the filamentous gliding predatory bacterium Herpetosiphon aurantiacus type strain (114-95(T)).</title>
        <authorList>
            <person name="Kiss H."/>
            <person name="Nett M."/>
            <person name="Domin N."/>
            <person name="Martin K."/>
            <person name="Maresca J.A."/>
            <person name="Copeland A."/>
            <person name="Lapidus A."/>
            <person name="Lucas S."/>
            <person name="Berry K.W."/>
            <person name="Glavina Del Rio T."/>
            <person name="Dalin E."/>
            <person name="Tice H."/>
            <person name="Pitluck S."/>
            <person name="Richardson P."/>
            <person name="Bruce D."/>
            <person name="Goodwin L."/>
            <person name="Han C."/>
            <person name="Detter J.C."/>
            <person name="Schmutz J."/>
            <person name="Brettin T."/>
            <person name="Land M."/>
            <person name="Hauser L."/>
            <person name="Kyrpides N.C."/>
            <person name="Ivanova N."/>
            <person name="Goker M."/>
            <person name="Woyke T."/>
            <person name="Klenk H.P."/>
            <person name="Bryant D.A."/>
        </authorList>
    </citation>
    <scope>NUCLEOTIDE SEQUENCE [LARGE SCALE GENOMIC DNA]</scope>
    <source>
        <strain evidence="10">ATCC 23779 / DSM 785 / 114-95</strain>
    </source>
</reference>
<dbReference type="GO" id="GO:0005886">
    <property type="term" value="C:plasma membrane"/>
    <property type="evidence" value="ECO:0007669"/>
    <property type="project" value="UniProtKB-SubCell"/>
</dbReference>
<keyword evidence="6 7" id="KW-0472">Membrane</keyword>
<protein>
    <submittedName>
        <fullName evidence="9">Binding-protein-dependent transport systems inner membrane component</fullName>
    </submittedName>
</protein>
<feature type="domain" description="ABC transmembrane type-1" evidence="8">
    <location>
        <begin position="93"/>
        <end position="283"/>
    </location>
</feature>
<evidence type="ECO:0000256" key="2">
    <source>
        <dbReference type="ARBA" id="ARBA00022448"/>
    </source>
</evidence>
<sequence>MSSNSLVSEPSMAQPKASPKALRPSRWLTPLLVHAVLGSYTLLAIAPVVLVVMNSFKGSQAIFQQPYSLPVGANFDPVGYTTVFEQTAIFRYLGNSLMVTLGSILLILLFGAMTAFGLTEYRFRGRGFLTLYALIGLMIPIRLATVSILKLMVTLNLQDTIWSLIMVYSAQGLPMAIFVLSQYMRQVPTDLKDAARLDGANEYQVFWLVLPLMRPALATLAIFVMLPIWNDLWFPLVLAPGEASRTLTLGAQQFLGQFQTDWSALLAMLTLAIAPVLVLYLIFSRQLIRGLTAGTVKG</sequence>